<proteinExistence type="predicted"/>
<dbReference type="AlphaFoldDB" id="A0A4U8QBV8"/>
<evidence type="ECO:0000313" key="1">
    <source>
        <dbReference type="EMBL" id="TLD02491.1"/>
    </source>
</evidence>
<sequence length="210" mass="23797">MDEKVLIEEVIRELKRKIGQDCMKNAAGRSAMVLGVLPEGEEKALKAAYQIIPFSEAESCDIYVLAQMPIKLMADLVLGIPSEPQAACILRALLEGKRVYLLESGLEYRRYKETAYKTLYHLYQEYEAAVQRFGIELISYTSEIAKENRIQPRPETEDYVDLSGLRLLRESDLIKVRGTGSITILLGQNTIITPLARDYISNHNMAVIRN</sequence>
<dbReference type="Proteomes" id="UP000306509">
    <property type="component" value="Unassembled WGS sequence"/>
</dbReference>
<reference evidence="1 2" key="1">
    <citation type="journal article" date="2019" name="Anaerobe">
        <title>Detection of Robinsoniella peoriensis in multiple bone samples of a trauma patient.</title>
        <authorList>
            <person name="Schrottner P."/>
            <person name="Hartwich K."/>
            <person name="Bunk B."/>
            <person name="Schober I."/>
            <person name="Helbig S."/>
            <person name="Rudolph W.W."/>
            <person name="Gunzer F."/>
        </authorList>
    </citation>
    <scope>NUCLEOTIDE SEQUENCE [LARGE SCALE GENOMIC DNA]</scope>
    <source>
        <strain evidence="1 2">DSM 106044</strain>
    </source>
</reference>
<gene>
    <name evidence="1" type="ORF">DSM106044_00621</name>
</gene>
<accession>A0A4U8QBV8</accession>
<name>A0A4U8QBV8_9FIRM</name>
<dbReference type="EMBL" id="QGQD01000014">
    <property type="protein sequence ID" value="TLD02491.1"/>
    <property type="molecule type" value="Genomic_DNA"/>
</dbReference>
<protein>
    <submittedName>
        <fullName evidence="1">Ethanolamine utilization protein</fullName>
    </submittedName>
</protein>
<evidence type="ECO:0000313" key="2">
    <source>
        <dbReference type="Proteomes" id="UP000306509"/>
    </source>
</evidence>
<comment type="caution">
    <text evidence="1">The sequence shown here is derived from an EMBL/GenBank/DDBJ whole genome shotgun (WGS) entry which is preliminary data.</text>
</comment>
<dbReference type="OrthoDB" id="6197337at2"/>
<keyword evidence="2" id="KW-1185">Reference proteome</keyword>
<dbReference type="RefSeq" id="WP_044295468.1">
    <property type="nucleotide sequence ID" value="NZ_CABMJZ010000051.1"/>
</dbReference>
<dbReference type="STRING" id="180332.GCA_000797495_03156"/>
<organism evidence="1 2">
    <name type="scientific">Robinsoniella peoriensis</name>
    <dbReference type="NCBI Taxonomy" id="180332"/>
    <lineage>
        <taxon>Bacteria</taxon>
        <taxon>Bacillati</taxon>
        <taxon>Bacillota</taxon>
        <taxon>Clostridia</taxon>
        <taxon>Lachnospirales</taxon>
        <taxon>Lachnospiraceae</taxon>
        <taxon>Robinsoniella</taxon>
    </lineage>
</organism>